<dbReference type="InterPro" id="IPR003594">
    <property type="entry name" value="HATPase_dom"/>
</dbReference>
<evidence type="ECO:0000256" key="4">
    <source>
        <dbReference type="ARBA" id="ARBA00022679"/>
    </source>
</evidence>
<keyword evidence="3" id="KW-0597">Phosphoprotein</keyword>
<proteinExistence type="predicted"/>
<dbReference type="Pfam" id="PF00512">
    <property type="entry name" value="HisKA"/>
    <property type="match status" value="1"/>
</dbReference>
<feature type="transmembrane region" description="Helical" evidence="6">
    <location>
        <begin position="133"/>
        <end position="151"/>
    </location>
</feature>
<keyword evidence="6" id="KW-0812">Transmembrane</keyword>
<feature type="domain" description="Histidine kinase" evidence="7">
    <location>
        <begin position="224"/>
        <end position="437"/>
    </location>
</feature>
<dbReference type="Gene3D" id="1.10.287.130">
    <property type="match status" value="1"/>
</dbReference>
<dbReference type="InterPro" id="IPR036097">
    <property type="entry name" value="HisK_dim/P_sf"/>
</dbReference>
<protein>
    <recommendedName>
        <fullName evidence="2">histidine kinase</fullName>
        <ecNumber evidence="2">2.7.13.3</ecNumber>
    </recommendedName>
</protein>
<feature type="transmembrane region" description="Helical" evidence="6">
    <location>
        <begin position="53"/>
        <end position="71"/>
    </location>
</feature>
<evidence type="ECO:0000313" key="9">
    <source>
        <dbReference type="Proteomes" id="UP000179243"/>
    </source>
</evidence>
<dbReference type="PANTHER" id="PTHR43304:SF1">
    <property type="entry name" value="PAC DOMAIN-CONTAINING PROTEIN"/>
    <property type="match status" value="1"/>
</dbReference>
<evidence type="ECO:0000313" key="8">
    <source>
        <dbReference type="EMBL" id="OGK05160.1"/>
    </source>
</evidence>
<dbReference type="EMBL" id="MFYX01000060">
    <property type="protein sequence ID" value="OGK05160.1"/>
    <property type="molecule type" value="Genomic_DNA"/>
</dbReference>
<organism evidence="8 9">
    <name type="scientific">Candidatus Raymondbacteria bacterium RIFOXYD12_FULL_49_13</name>
    <dbReference type="NCBI Taxonomy" id="1817890"/>
    <lineage>
        <taxon>Bacteria</taxon>
        <taxon>Raymondiibacteriota</taxon>
    </lineage>
</organism>
<feature type="transmembrane region" description="Helical" evidence="6">
    <location>
        <begin position="29"/>
        <end position="47"/>
    </location>
</feature>
<sequence length="441" mass="50012">MNGSHYLLNLGIKPGCDARIARLFHQVNALNIVIVIIAWTAAAFLNITGISTLSSFVLTAVGLYHILLMVLTAKEKLDFVRKAFIYSVEIHLFIQTFIFMGKMDNGFIYSTIILCYCLFPVIAGLLELPIIPHVFIALAQIAVFFIVSFFYQDFLHHLIVSQKIAGYSVKPEIVPILEAIYLPIIIGAVAHIMQKENKLERRKTEELLGRLKRSNTELEQFAYVASHDLQEPLRMVASYVKLLEKRNKDKLDADSIDFINFAVDGAIRMQRLINDLLTYSRVSTKGKPFEVVKCNTVFEATIKNLEVAIREKKAVITHDFLPELKGDEGQLVQLFQNLIGNALKFCKDRTPGIRITAKQEARAWVFGVHDNGIGIAPENHERVFQIFQRLHSREEYEGTGIGLAVCKKIVERHGGRIWVESEVKKGTTIWFTLHSNNEAIE</sequence>
<evidence type="ECO:0000259" key="7">
    <source>
        <dbReference type="PROSITE" id="PS50109"/>
    </source>
</evidence>
<comment type="caution">
    <text evidence="8">The sequence shown here is derived from an EMBL/GenBank/DDBJ whole genome shotgun (WGS) entry which is preliminary data.</text>
</comment>
<dbReference type="SUPFAM" id="SSF47384">
    <property type="entry name" value="Homodimeric domain of signal transducing histidine kinase"/>
    <property type="match status" value="1"/>
</dbReference>
<dbReference type="SUPFAM" id="SSF55874">
    <property type="entry name" value="ATPase domain of HSP90 chaperone/DNA topoisomerase II/histidine kinase"/>
    <property type="match status" value="1"/>
</dbReference>
<dbReference type="InterPro" id="IPR004358">
    <property type="entry name" value="Sig_transdc_His_kin-like_C"/>
</dbReference>
<evidence type="ECO:0000256" key="6">
    <source>
        <dbReference type="SAM" id="Phobius"/>
    </source>
</evidence>
<feature type="transmembrane region" description="Helical" evidence="6">
    <location>
        <begin position="107"/>
        <end position="126"/>
    </location>
</feature>
<name>A0A1F7FEN6_UNCRA</name>
<keyword evidence="6" id="KW-1133">Transmembrane helix</keyword>
<evidence type="ECO:0000256" key="3">
    <source>
        <dbReference type="ARBA" id="ARBA00022553"/>
    </source>
</evidence>
<comment type="catalytic activity">
    <reaction evidence="1">
        <text>ATP + protein L-histidine = ADP + protein N-phospho-L-histidine.</text>
        <dbReference type="EC" id="2.7.13.3"/>
    </reaction>
</comment>
<gene>
    <name evidence="8" type="ORF">A2519_11475</name>
</gene>
<evidence type="ECO:0000256" key="1">
    <source>
        <dbReference type="ARBA" id="ARBA00000085"/>
    </source>
</evidence>
<dbReference type="EC" id="2.7.13.3" evidence="2"/>
<keyword evidence="4" id="KW-0808">Transferase</keyword>
<dbReference type="Gene3D" id="3.30.565.10">
    <property type="entry name" value="Histidine kinase-like ATPase, C-terminal domain"/>
    <property type="match status" value="1"/>
</dbReference>
<dbReference type="AlphaFoldDB" id="A0A1F7FEN6"/>
<keyword evidence="6" id="KW-0472">Membrane</keyword>
<dbReference type="PRINTS" id="PR00344">
    <property type="entry name" value="BCTRLSENSOR"/>
</dbReference>
<evidence type="ECO:0000256" key="2">
    <source>
        <dbReference type="ARBA" id="ARBA00012438"/>
    </source>
</evidence>
<dbReference type="InterPro" id="IPR052162">
    <property type="entry name" value="Sensor_kinase/Photoreceptor"/>
</dbReference>
<dbReference type="GO" id="GO:0000155">
    <property type="term" value="F:phosphorelay sensor kinase activity"/>
    <property type="evidence" value="ECO:0007669"/>
    <property type="project" value="InterPro"/>
</dbReference>
<dbReference type="SMART" id="SM00387">
    <property type="entry name" value="HATPase_c"/>
    <property type="match status" value="1"/>
</dbReference>
<reference evidence="8 9" key="1">
    <citation type="journal article" date="2016" name="Nat. Commun.">
        <title>Thousands of microbial genomes shed light on interconnected biogeochemical processes in an aquifer system.</title>
        <authorList>
            <person name="Anantharaman K."/>
            <person name="Brown C.T."/>
            <person name="Hug L.A."/>
            <person name="Sharon I."/>
            <person name="Castelle C.J."/>
            <person name="Probst A.J."/>
            <person name="Thomas B.C."/>
            <person name="Singh A."/>
            <person name="Wilkins M.J."/>
            <person name="Karaoz U."/>
            <person name="Brodie E.L."/>
            <person name="Williams K.H."/>
            <person name="Hubbard S.S."/>
            <person name="Banfield J.F."/>
        </authorList>
    </citation>
    <scope>NUCLEOTIDE SEQUENCE [LARGE SCALE GENOMIC DNA]</scope>
</reference>
<keyword evidence="5" id="KW-0418">Kinase</keyword>
<dbReference type="InterPro" id="IPR003661">
    <property type="entry name" value="HisK_dim/P_dom"/>
</dbReference>
<dbReference type="Pfam" id="PF02518">
    <property type="entry name" value="HATPase_c"/>
    <property type="match status" value="1"/>
</dbReference>
<dbReference type="InterPro" id="IPR036890">
    <property type="entry name" value="HATPase_C_sf"/>
</dbReference>
<dbReference type="CDD" id="cd00082">
    <property type="entry name" value="HisKA"/>
    <property type="match status" value="1"/>
</dbReference>
<dbReference type="Proteomes" id="UP000179243">
    <property type="component" value="Unassembled WGS sequence"/>
</dbReference>
<dbReference type="PANTHER" id="PTHR43304">
    <property type="entry name" value="PHYTOCHROME-LIKE PROTEIN CPH1"/>
    <property type="match status" value="1"/>
</dbReference>
<dbReference type="SMART" id="SM00388">
    <property type="entry name" value="HisKA"/>
    <property type="match status" value="1"/>
</dbReference>
<dbReference type="PROSITE" id="PS50109">
    <property type="entry name" value="HIS_KIN"/>
    <property type="match status" value="1"/>
</dbReference>
<evidence type="ECO:0000256" key="5">
    <source>
        <dbReference type="ARBA" id="ARBA00022777"/>
    </source>
</evidence>
<feature type="transmembrane region" description="Helical" evidence="6">
    <location>
        <begin position="173"/>
        <end position="193"/>
    </location>
</feature>
<dbReference type="FunFam" id="3.30.565.10:FF:000006">
    <property type="entry name" value="Sensor histidine kinase WalK"/>
    <property type="match status" value="1"/>
</dbReference>
<dbReference type="InterPro" id="IPR005467">
    <property type="entry name" value="His_kinase_dom"/>
</dbReference>
<accession>A0A1F7FEN6</accession>